<protein>
    <recommendedName>
        <fullName evidence="4">O-antigen/teichoic acid export membrane protein</fullName>
    </recommendedName>
</protein>
<feature type="transmembrane region" description="Helical" evidence="1">
    <location>
        <begin position="231"/>
        <end position="250"/>
    </location>
</feature>
<comment type="caution">
    <text evidence="2">The sequence shown here is derived from an EMBL/GenBank/DDBJ whole genome shotgun (WGS) entry which is preliminary data.</text>
</comment>
<keyword evidence="1" id="KW-0472">Membrane</keyword>
<proteinExistence type="predicted"/>
<feature type="transmembrane region" description="Helical" evidence="1">
    <location>
        <begin position="110"/>
        <end position="131"/>
    </location>
</feature>
<feature type="transmembrane region" description="Helical" evidence="1">
    <location>
        <begin position="204"/>
        <end position="225"/>
    </location>
</feature>
<name>A0A7Z0AYJ2_9BURK</name>
<organism evidence="2 3">
    <name type="scientific">Paraburkholderia bryophila</name>
    <dbReference type="NCBI Taxonomy" id="420952"/>
    <lineage>
        <taxon>Bacteria</taxon>
        <taxon>Pseudomonadati</taxon>
        <taxon>Pseudomonadota</taxon>
        <taxon>Betaproteobacteria</taxon>
        <taxon>Burkholderiales</taxon>
        <taxon>Burkholderiaceae</taxon>
        <taxon>Paraburkholderia</taxon>
    </lineage>
</organism>
<gene>
    <name evidence="2" type="ORF">GGD41_001904</name>
</gene>
<keyword evidence="1" id="KW-1133">Transmembrane helix</keyword>
<keyword evidence="1" id="KW-0812">Transmembrane</keyword>
<feature type="transmembrane region" description="Helical" evidence="1">
    <location>
        <begin position="351"/>
        <end position="370"/>
    </location>
</feature>
<feature type="transmembrane region" description="Helical" evidence="1">
    <location>
        <begin position="316"/>
        <end position="339"/>
    </location>
</feature>
<dbReference type="AlphaFoldDB" id="A0A7Z0AYJ2"/>
<sequence>MRNRVIKRFEALLCTGSPGLYRVVTFFAVQHIYSLAELGHVASTMSVAQMAGFFTAIGWATLILVRLPGATDEQAAVDVFYPLAGMAVATTLAVTLAVTLASSALELSDLLHFDVPGFVSLLWGWTAYQVARHYFVAHKRYRTAVLFDLALITGSGLLLYLGQRSGWPPSCALAAALGLIAAGMFVAIGLPSRGAWWRAFDMKGLQFGLTNFLSGGISLVLVPAATLMCGASFAGMLSLLASLTAIGMLLPRAISIAQLPELAKCKSAGRPFDDTLRDMRRSIGWSNGVVLTINVAMVIGVTIWRLNDEGERTAVIVAGLLLAIQCAVGMMGMVGSSVMMAFEKGADTARINLATTGTFAVLFALCIGWGGQVGFLLVLVSAIAVIGVRNWLVCGKAAQVYRQYAMQRAGTEADGMHTASIKQPARL</sequence>
<evidence type="ECO:0000313" key="2">
    <source>
        <dbReference type="EMBL" id="NYH14676.1"/>
    </source>
</evidence>
<feature type="transmembrane region" description="Helical" evidence="1">
    <location>
        <begin position="173"/>
        <end position="192"/>
    </location>
</feature>
<feature type="transmembrane region" description="Helical" evidence="1">
    <location>
        <begin position="376"/>
        <end position="398"/>
    </location>
</feature>
<dbReference type="RefSeq" id="WP_179710122.1">
    <property type="nucleotide sequence ID" value="NZ_JACCAU010000001.1"/>
</dbReference>
<accession>A0A7Z0AYJ2</accession>
<feature type="transmembrane region" description="Helical" evidence="1">
    <location>
        <begin position="143"/>
        <end position="161"/>
    </location>
</feature>
<evidence type="ECO:0008006" key="4">
    <source>
        <dbReference type="Google" id="ProtNLM"/>
    </source>
</evidence>
<evidence type="ECO:0000313" key="3">
    <source>
        <dbReference type="Proteomes" id="UP000572540"/>
    </source>
</evidence>
<reference evidence="2 3" key="1">
    <citation type="submission" date="2020-07" db="EMBL/GenBank/DDBJ databases">
        <title>Exploring microbial biodiversity for novel pathways involved in the catabolism of aromatic compounds derived from lignin.</title>
        <authorList>
            <person name="Elkins J."/>
        </authorList>
    </citation>
    <scope>NUCLEOTIDE SEQUENCE [LARGE SCALE GENOMIC DNA]</scope>
    <source>
        <strain evidence="2 3">H2C3B</strain>
    </source>
</reference>
<feature type="transmembrane region" description="Helical" evidence="1">
    <location>
        <begin position="79"/>
        <end position="104"/>
    </location>
</feature>
<dbReference type="Proteomes" id="UP000572540">
    <property type="component" value="Unassembled WGS sequence"/>
</dbReference>
<feature type="transmembrane region" description="Helical" evidence="1">
    <location>
        <begin position="45"/>
        <end position="67"/>
    </location>
</feature>
<dbReference type="EMBL" id="JACCAU010000001">
    <property type="protein sequence ID" value="NYH14676.1"/>
    <property type="molecule type" value="Genomic_DNA"/>
</dbReference>
<feature type="transmembrane region" description="Helical" evidence="1">
    <location>
        <begin position="285"/>
        <end position="304"/>
    </location>
</feature>
<evidence type="ECO:0000256" key="1">
    <source>
        <dbReference type="SAM" id="Phobius"/>
    </source>
</evidence>
<feature type="transmembrane region" description="Helical" evidence="1">
    <location>
        <begin position="12"/>
        <end position="33"/>
    </location>
</feature>